<dbReference type="GO" id="GO:0008270">
    <property type="term" value="F:zinc ion binding"/>
    <property type="evidence" value="ECO:0007669"/>
    <property type="project" value="UniProtKB-KW"/>
</dbReference>
<protein>
    <recommendedName>
        <fullName evidence="6">C2H2-type domain-containing protein</fullName>
    </recommendedName>
</protein>
<dbReference type="InterPro" id="IPR036236">
    <property type="entry name" value="Znf_C2H2_sf"/>
</dbReference>
<keyword evidence="1" id="KW-0479">Metal-binding</keyword>
<evidence type="ECO:0000256" key="2">
    <source>
        <dbReference type="ARBA" id="ARBA00022737"/>
    </source>
</evidence>
<accession>A0A9D4ZKM4</accession>
<gene>
    <name evidence="7" type="ORF">GOP47_0007156</name>
</gene>
<evidence type="ECO:0000259" key="6">
    <source>
        <dbReference type="PROSITE" id="PS50157"/>
    </source>
</evidence>
<dbReference type="InterPro" id="IPR013087">
    <property type="entry name" value="Znf_C2H2_type"/>
</dbReference>
<dbReference type="SUPFAM" id="SSF57667">
    <property type="entry name" value="beta-beta-alpha zinc fingers"/>
    <property type="match status" value="2"/>
</dbReference>
<dbReference type="PROSITE" id="PS50157">
    <property type="entry name" value="ZINC_FINGER_C2H2_2"/>
    <property type="match status" value="3"/>
</dbReference>
<dbReference type="Gene3D" id="3.30.160.60">
    <property type="entry name" value="Classic Zinc Finger"/>
    <property type="match status" value="2"/>
</dbReference>
<dbReference type="PROSITE" id="PS00028">
    <property type="entry name" value="ZINC_FINGER_C2H2_1"/>
    <property type="match status" value="2"/>
</dbReference>
<evidence type="ECO:0000313" key="8">
    <source>
        <dbReference type="Proteomes" id="UP000886520"/>
    </source>
</evidence>
<organism evidence="7 8">
    <name type="scientific">Adiantum capillus-veneris</name>
    <name type="common">Maidenhair fern</name>
    <dbReference type="NCBI Taxonomy" id="13818"/>
    <lineage>
        <taxon>Eukaryota</taxon>
        <taxon>Viridiplantae</taxon>
        <taxon>Streptophyta</taxon>
        <taxon>Embryophyta</taxon>
        <taxon>Tracheophyta</taxon>
        <taxon>Polypodiopsida</taxon>
        <taxon>Polypodiidae</taxon>
        <taxon>Polypodiales</taxon>
        <taxon>Pteridineae</taxon>
        <taxon>Pteridaceae</taxon>
        <taxon>Vittarioideae</taxon>
        <taxon>Adiantum</taxon>
    </lineage>
</organism>
<dbReference type="PANTHER" id="PTHR24409">
    <property type="entry name" value="ZINC FINGER PROTEIN 142"/>
    <property type="match status" value="1"/>
</dbReference>
<comment type="caution">
    <text evidence="7">The sequence shown here is derived from an EMBL/GenBank/DDBJ whole genome shotgun (WGS) entry which is preliminary data.</text>
</comment>
<dbReference type="AlphaFoldDB" id="A0A9D4ZKM4"/>
<evidence type="ECO:0000256" key="3">
    <source>
        <dbReference type="ARBA" id="ARBA00022771"/>
    </source>
</evidence>
<keyword evidence="2" id="KW-0677">Repeat</keyword>
<dbReference type="GO" id="GO:0000977">
    <property type="term" value="F:RNA polymerase II transcription regulatory region sequence-specific DNA binding"/>
    <property type="evidence" value="ECO:0007669"/>
    <property type="project" value="TreeGrafter"/>
</dbReference>
<feature type="domain" description="C2H2-type" evidence="6">
    <location>
        <begin position="73"/>
        <end position="103"/>
    </location>
</feature>
<reference evidence="7" key="1">
    <citation type="submission" date="2021-01" db="EMBL/GenBank/DDBJ databases">
        <title>Adiantum capillus-veneris genome.</title>
        <authorList>
            <person name="Fang Y."/>
            <person name="Liao Q."/>
        </authorList>
    </citation>
    <scope>NUCLEOTIDE SEQUENCE</scope>
    <source>
        <strain evidence="7">H3</strain>
        <tissue evidence="7">Leaf</tissue>
    </source>
</reference>
<dbReference type="Pfam" id="PF12874">
    <property type="entry name" value="zf-met"/>
    <property type="match status" value="1"/>
</dbReference>
<feature type="domain" description="C2H2-type" evidence="6">
    <location>
        <begin position="12"/>
        <end position="37"/>
    </location>
</feature>
<dbReference type="GO" id="GO:0000981">
    <property type="term" value="F:DNA-binding transcription factor activity, RNA polymerase II-specific"/>
    <property type="evidence" value="ECO:0007669"/>
    <property type="project" value="TreeGrafter"/>
</dbReference>
<sequence length="416" mass="45662">MAYSSDADDDEFYCDKCERSFVSEQALQAHLTHSSRHGQYCDKCERHFVSQQALQAHLTHSSHHHYIGDEDFSYCAKCERSFVSKQALQAHLTHSSRHNNKDLRHHCASKRHRAPFISCLRCKAGFVSASALTKHIEMGSCYNISNRQMLRLVRQREVDCGVPNLLTTPRIGGLHDWDDDDDSCDKSTVYATEASYNGNCYVCPICDRGFERLMSLNQHLNSNTHEPSEFRCRKCCNKFIELSALIGHVESEACDALSALHEYVVSKACGTMSAIVGHVESEAYGTMSAPVGHVESEACGALSYATNGHVESEACGTTSAPVGHVESEACCATRSAPVNGHVKLKACGATRSAPVGHVESEACSAMSALINGHVESEACGAMGVDRIWNIVRNFGSMSLIACRTLMLRISWSMALK</sequence>
<dbReference type="Proteomes" id="UP000886520">
    <property type="component" value="Chromosome 7"/>
</dbReference>
<keyword evidence="4" id="KW-0862">Zinc</keyword>
<evidence type="ECO:0000313" key="7">
    <source>
        <dbReference type="EMBL" id="KAI5077332.1"/>
    </source>
</evidence>
<dbReference type="PANTHER" id="PTHR24409:SF356">
    <property type="entry name" value="C2H2 FINGER DOMAIN TRANSCRIPTION FACTOR (EUROFUNG)"/>
    <property type="match status" value="1"/>
</dbReference>
<proteinExistence type="predicted"/>
<name>A0A9D4ZKM4_ADICA</name>
<dbReference type="GO" id="GO:0005634">
    <property type="term" value="C:nucleus"/>
    <property type="evidence" value="ECO:0007669"/>
    <property type="project" value="TreeGrafter"/>
</dbReference>
<keyword evidence="8" id="KW-1185">Reference proteome</keyword>
<dbReference type="Pfam" id="PF13912">
    <property type="entry name" value="zf-C2H2_6"/>
    <property type="match status" value="1"/>
</dbReference>
<dbReference type="SMART" id="SM00355">
    <property type="entry name" value="ZnF_C2H2"/>
    <property type="match status" value="6"/>
</dbReference>
<evidence type="ECO:0000256" key="4">
    <source>
        <dbReference type="ARBA" id="ARBA00022833"/>
    </source>
</evidence>
<evidence type="ECO:0000256" key="1">
    <source>
        <dbReference type="ARBA" id="ARBA00022723"/>
    </source>
</evidence>
<keyword evidence="3 5" id="KW-0863">Zinc-finger</keyword>
<feature type="domain" description="C2H2-type" evidence="6">
    <location>
        <begin position="201"/>
        <end position="230"/>
    </location>
</feature>
<evidence type="ECO:0000256" key="5">
    <source>
        <dbReference type="PROSITE-ProRule" id="PRU00042"/>
    </source>
</evidence>
<dbReference type="OrthoDB" id="6077919at2759"/>
<dbReference type="EMBL" id="JABFUD020000007">
    <property type="protein sequence ID" value="KAI5077332.1"/>
    <property type="molecule type" value="Genomic_DNA"/>
</dbReference>